<keyword evidence="3" id="KW-1185">Reference proteome</keyword>
<organism evidence="2 3">
    <name type="scientific">Gordonia polyisoprenivorans (strain DSM 44266 / VH2)</name>
    <dbReference type="NCBI Taxonomy" id="1112204"/>
    <lineage>
        <taxon>Bacteria</taxon>
        <taxon>Bacillati</taxon>
        <taxon>Actinomycetota</taxon>
        <taxon>Actinomycetes</taxon>
        <taxon>Mycobacteriales</taxon>
        <taxon>Gordoniaceae</taxon>
        <taxon>Gordonia</taxon>
    </lineage>
</organism>
<dbReference type="STRING" id="1112204.GPOL_c04140"/>
<evidence type="ECO:0000313" key="3">
    <source>
        <dbReference type="Proteomes" id="UP000009154"/>
    </source>
</evidence>
<gene>
    <name evidence="2" type="ordered locus">GPOL_c04140</name>
</gene>
<proteinExistence type="predicted"/>
<sequence length="227" mass="22895">MLSALLGSLAGGWDKPPRVCTWSPARLSSNQGSGGFEAASVMRDEEVMMTKYLRLGVLLTGVVFALGSLAACSDDSTASAPITSNPVTTTSLYSAPSSASASSAPESGQASAGATPTTGGSTLPATTPGSTAPASGQLTAPDGAPLDDKAKRYLQALRSQNVTLLGDTDNGVALSLATYVCDAQKKNTDPVTTKAYVTALVAPGTQNTAEANAKADKVIKAAQDNYC</sequence>
<feature type="region of interest" description="Disordered" evidence="1">
    <location>
        <begin position="74"/>
        <end position="145"/>
    </location>
</feature>
<feature type="compositionally biased region" description="Low complexity" evidence="1">
    <location>
        <begin position="94"/>
        <end position="136"/>
    </location>
</feature>
<dbReference type="eggNOG" id="ENOG5033VAE">
    <property type="taxonomic scope" value="Bacteria"/>
</dbReference>
<feature type="compositionally biased region" description="Polar residues" evidence="1">
    <location>
        <begin position="74"/>
        <end position="93"/>
    </location>
</feature>
<accession>H6MU08</accession>
<dbReference type="AlphaFoldDB" id="H6MU08"/>
<evidence type="ECO:0000313" key="2">
    <source>
        <dbReference type="EMBL" id="AFA71485.1"/>
    </source>
</evidence>
<dbReference type="KEGG" id="gpo:GPOL_c04140"/>
<evidence type="ECO:0000256" key="1">
    <source>
        <dbReference type="SAM" id="MobiDB-lite"/>
    </source>
</evidence>
<reference evidence="2 3" key="1">
    <citation type="journal article" date="2012" name="Appl. Environ. Microbiol.">
        <title>Involvement of two latex-clearing proteins during rubber degradation and insights into the subsequent degradation pathway revealed by the genome sequence of Gordonia polyisoprenivorans strain VH2.</title>
        <authorList>
            <person name="Hiessl S."/>
            <person name="Schuldes J."/>
            <person name="Thurmer A."/>
            <person name="Halbsguth T."/>
            <person name="Broker D."/>
            <person name="Angelov A."/>
            <person name="Liebl W."/>
            <person name="Daniel R."/>
            <person name="Steinbuchel A."/>
        </authorList>
    </citation>
    <scope>NUCLEOTIDE SEQUENCE [LARGE SCALE GENOMIC DNA]</scope>
    <source>
        <strain evidence="3">DSM 44266 / VH2</strain>
    </source>
</reference>
<protein>
    <submittedName>
        <fullName evidence="2">Uncharacterized protein</fullName>
    </submittedName>
</protein>
<dbReference type="HOGENOM" id="CLU_106235_0_0_11"/>
<dbReference type="Proteomes" id="UP000009154">
    <property type="component" value="Chromosome"/>
</dbReference>
<name>H6MU08_GORPV</name>
<dbReference type="EMBL" id="CP003119">
    <property type="protein sequence ID" value="AFA71485.1"/>
    <property type="molecule type" value="Genomic_DNA"/>
</dbReference>